<gene>
    <name evidence="9" type="primary">lepB</name>
    <name evidence="9" type="ORF">K0T92_05760</name>
</gene>
<dbReference type="EMBL" id="JAHZIJ010000002">
    <property type="protein sequence ID" value="MBW7474242.1"/>
    <property type="molecule type" value="Genomic_DNA"/>
</dbReference>
<evidence type="ECO:0000313" key="10">
    <source>
        <dbReference type="Proteomes" id="UP000812277"/>
    </source>
</evidence>
<dbReference type="InterPro" id="IPR019533">
    <property type="entry name" value="Peptidase_S26"/>
</dbReference>
<evidence type="ECO:0000256" key="6">
    <source>
        <dbReference type="RuleBase" id="RU362042"/>
    </source>
</evidence>
<name>A0ABS7D2U3_9BACL</name>
<dbReference type="PROSITE" id="PS51257">
    <property type="entry name" value="PROKAR_LIPOPROTEIN"/>
    <property type="match status" value="1"/>
</dbReference>
<evidence type="ECO:0000313" key="9">
    <source>
        <dbReference type="EMBL" id="MBW7474242.1"/>
    </source>
</evidence>
<feature type="chain" id="PRO_5046544734" description="Signal peptidase I" evidence="7">
    <location>
        <begin position="25"/>
        <end position="212"/>
    </location>
</feature>
<dbReference type="NCBIfam" id="TIGR02227">
    <property type="entry name" value="sigpep_I_bact"/>
    <property type="match status" value="1"/>
</dbReference>
<dbReference type="GO" id="GO:0009003">
    <property type="term" value="F:signal peptidase activity"/>
    <property type="evidence" value="ECO:0007669"/>
    <property type="project" value="UniProtKB-EC"/>
</dbReference>
<protein>
    <recommendedName>
        <fullName evidence="4 6">Signal peptidase I</fullName>
        <ecNumber evidence="4 6">3.4.21.89</ecNumber>
    </recommendedName>
</protein>
<keyword evidence="7" id="KW-0732">Signal</keyword>
<keyword evidence="10" id="KW-1185">Reference proteome</keyword>
<evidence type="ECO:0000256" key="2">
    <source>
        <dbReference type="ARBA" id="ARBA00004401"/>
    </source>
</evidence>
<dbReference type="PANTHER" id="PTHR43390">
    <property type="entry name" value="SIGNAL PEPTIDASE I"/>
    <property type="match status" value="1"/>
</dbReference>
<evidence type="ECO:0000259" key="8">
    <source>
        <dbReference type="Pfam" id="PF10502"/>
    </source>
</evidence>
<dbReference type="Gene3D" id="2.10.109.10">
    <property type="entry name" value="Umud Fragment, subunit A"/>
    <property type="match status" value="1"/>
</dbReference>
<keyword evidence="5 6" id="KW-0378">Hydrolase</keyword>
<dbReference type="PROSITE" id="PS00761">
    <property type="entry name" value="SPASE_I_3"/>
    <property type="match status" value="1"/>
</dbReference>
<evidence type="ECO:0000256" key="3">
    <source>
        <dbReference type="ARBA" id="ARBA00009370"/>
    </source>
</evidence>
<dbReference type="InterPro" id="IPR019758">
    <property type="entry name" value="Pept_S26A_signal_pept_1_CS"/>
</dbReference>
<organism evidence="9 10">
    <name type="scientific">Paenibacillus oenotherae</name>
    <dbReference type="NCBI Taxonomy" id="1435645"/>
    <lineage>
        <taxon>Bacteria</taxon>
        <taxon>Bacillati</taxon>
        <taxon>Bacillota</taxon>
        <taxon>Bacilli</taxon>
        <taxon>Bacillales</taxon>
        <taxon>Paenibacillaceae</taxon>
        <taxon>Paenibacillus</taxon>
    </lineage>
</organism>
<feature type="signal peptide" evidence="7">
    <location>
        <begin position="1"/>
        <end position="24"/>
    </location>
</feature>
<comment type="subcellular location">
    <subcellularLocation>
        <location evidence="2">Cell membrane</location>
        <topology evidence="2">Single-pass type II membrane protein</topology>
    </subcellularLocation>
    <subcellularLocation>
        <location evidence="6">Membrane</location>
        <topology evidence="6">Single-pass type II membrane protein</topology>
    </subcellularLocation>
</comment>
<accession>A0ABS7D2U3</accession>
<dbReference type="CDD" id="cd06530">
    <property type="entry name" value="S26_SPase_I"/>
    <property type="match status" value="1"/>
</dbReference>
<dbReference type="Pfam" id="PF10502">
    <property type="entry name" value="Peptidase_S26"/>
    <property type="match status" value="1"/>
</dbReference>
<sequence length="212" mass="23601">MKAWLCLISMIIISLLSGCTGPQAITDTRTSQEIGSIQKMDDNIVIHYSSDGMARKNLEFVDKDIVIVPNYYTDNDLQRGDIIYFRPPTTHADEGDQTANEISRVIALEGERISISSGQIYINGSRLETFYGKLLASGMDAEAFQDLTNIHCDEQCRDTHKEYFDTDMEEFEIPSGSVFVLGDNVLRSLGSLNFGTLPKEQIIGKVTGYLAP</sequence>
<comment type="caution">
    <text evidence="9">The sequence shown here is derived from an EMBL/GenBank/DDBJ whole genome shotgun (WGS) entry which is preliminary data.</text>
</comment>
<dbReference type="RefSeq" id="WP_219871471.1">
    <property type="nucleotide sequence ID" value="NZ_JAHZIJ010000002.1"/>
</dbReference>
<dbReference type="PANTHER" id="PTHR43390:SF1">
    <property type="entry name" value="CHLOROPLAST PROCESSING PEPTIDASE"/>
    <property type="match status" value="1"/>
</dbReference>
<dbReference type="InterPro" id="IPR036286">
    <property type="entry name" value="LexA/Signal_pep-like_sf"/>
</dbReference>
<comment type="catalytic activity">
    <reaction evidence="1 6">
        <text>Cleavage of hydrophobic, N-terminal signal or leader sequences from secreted and periplasmic proteins.</text>
        <dbReference type="EC" id="3.4.21.89"/>
    </reaction>
</comment>
<keyword evidence="6" id="KW-0645">Protease</keyword>
<proteinExistence type="inferred from homology"/>
<comment type="similarity">
    <text evidence="3 6">Belongs to the peptidase S26 family.</text>
</comment>
<reference evidence="9 10" key="1">
    <citation type="submission" date="2021-07" db="EMBL/GenBank/DDBJ databases">
        <title>Paenibacillus radiodurans sp. nov., isolated from the southeastern edge of Tengger Desert.</title>
        <authorList>
            <person name="Zhang G."/>
        </authorList>
    </citation>
    <scope>NUCLEOTIDE SEQUENCE [LARGE SCALE GENOMIC DNA]</scope>
    <source>
        <strain evidence="9 10">DT7-4</strain>
    </source>
</reference>
<evidence type="ECO:0000256" key="1">
    <source>
        <dbReference type="ARBA" id="ARBA00000677"/>
    </source>
</evidence>
<dbReference type="InterPro" id="IPR000223">
    <property type="entry name" value="Pept_S26A_signal_pept_1"/>
</dbReference>
<dbReference type="EC" id="3.4.21.89" evidence="4 6"/>
<evidence type="ECO:0000256" key="4">
    <source>
        <dbReference type="ARBA" id="ARBA00013208"/>
    </source>
</evidence>
<evidence type="ECO:0000256" key="7">
    <source>
        <dbReference type="SAM" id="SignalP"/>
    </source>
</evidence>
<evidence type="ECO:0000256" key="5">
    <source>
        <dbReference type="ARBA" id="ARBA00022801"/>
    </source>
</evidence>
<dbReference type="SUPFAM" id="SSF51306">
    <property type="entry name" value="LexA/Signal peptidase"/>
    <property type="match status" value="1"/>
</dbReference>
<feature type="domain" description="Peptidase S26" evidence="8">
    <location>
        <begin position="61"/>
        <end position="207"/>
    </location>
</feature>
<dbReference type="Proteomes" id="UP000812277">
    <property type="component" value="Unassembled WGS sequence"/>
</dbReference>